<evidence type="ECO:0000313" key="1">
    <source>
        <dbReference type="EMBL" id="AUR51549.1"/>
    </source>
</evidence>
<protein>
    <submittedName>
        <fullName evidence="1">Uncharacterized protein</fullName>
    </submittedName>
</protein>
<organism evidence="1 2">
    <name type="scientific">Aquella oligotrophica</name>
    <dbReference type="NCBI Taxonomy" id="2067065"/>
    <lineage>
        <taxon>Bacteria</taxon>
        <taxon>Pseudomonadati</taxon>
        <taxon>Pseudomonadota</taxon>
        <taxon>Betaproteobacteria</taxon>
        <taxon>Neisseriales</taxon>
        <taxon>Neisseriaceae</taxon>
        <taxon>Aquella</taxon>
    </lineage>
</organism>
<reference evidence="2" key="1">
    <citation type="submission" date="2017-11" db="EMBL/GenBank/DDBJ databases">
        <authorList>
            <person name="Chan K.G."/>
            <person name="Lee L.S."/>
        </authorList>
    </citation>
    <scope>NUCLEOTIDE SEQUENCE [LARGE SCALE GENOMIC DNA]</scope>
    <source>
        <strain evidence="2">DSM 100970</strain>
    </source>
</reference>
<dbReference type="RefSeq" id="WP_102950848.1">
    <property type="nucleotide sequence ID" value="NZ_CP024847.1"/>
</dbReference>
<keyword evidence="2" id="KW-1185">Reference proteome</keyword>
<sequence>MQQLTSNTQINHQLNKFLKGKNVSDQLIKSALNEISELANEVNKFQDEIAKSSYSQVLAELTEKTIEISEEAELLEYIIPKWQELRGSIISNKPIDEFYYELEHYLLLKLIKQMAETQIISDTSLKKMREIVRRYSVMPNFWQILCLLNGDSIINAYTF</sequence>
<accession>A0A2I7N509</accession>
<name>A0A2I7N509_9NEIS</name>
<proteinExistence type="predicted"/>
<evidence type="ECO:0000313" key="2">
    <source>
        <dbReference type="Proteomes" id="UP000236655"/>
    </source>
</evidence>
<dbReference type="AlphaFoldDB" id="A0A2I7N509"/>
<dbReference type="Proteomes" id="UP000236655">
    <property type="component" value="Chromosome"/>
</dbReference>
<dbReference type="EMBL" id="CP024847">
    <property type="protein sequence ID" value="AUR51549.1"/>
    <property type="molecule type" value="Genomic_DNA"/>
</dbReference>
<dbReference type="KEGG" id="nba:CUN60_04340"/>
<gene>
    <name evidence="1" type="ORF">CUN60_04340</name>
</gene>